<protein>
    <submittedName>
        <fullName evidence="3">Uncharacterized protein</fullName>
    </submittedName>
</protein>
<evidence type="ECO:0000256" key="2">
    <source>
        <dbReference type="SAM" id="SignalP"/>
    </source>
</evidence>
<dbReference type="VEuPathDB" id="TriTrypDB:TvY486_0012110"/>
<dbReference type="AlphaFoldDB" id="F9WLX1"/>
<organism evidence="3 4">
    <name type="scientific">Trypanosoma vivax (strain Y486)</name>
    <dbReference type="NCBI Taxonomy" id="1055687"/>
    <lineage>
        <taxon>Eukaryota</taxon>
        <taxon>Discoba</taxon>
        <taxon>Euglenozoa</taxon>
        <taxon>Kinetoplastea</taxon>
        <taxon>Metakinetoplastina</taxon>
        <taxon>Trypanosomatida</taxon>
        <taxon>Trypanosomatidae</taxon>
        <taxon>Trypanosoma</taxon>
        <taxon>Duttonella</taxon>
    </lineage>
</organism>
<keyword evidence="1" id="KW-0472">Membrane</keyword>
<evidence type="ECO:0000256" key="1">
    <source>
        <dbReference type="SAM" id="Phobius"/>
    </source>
</evidence>
<keyword evidence="1" id="KW-1133">Transmembrane helix</keyword>
<dbReference type="Proteomes" id="UP000009027">
    <property type="component" value="Unassembled WGS sequence"/>
</dbReference>
<proteinExistence type="predicted"/>
<feature type="signal peptide" evidence="2">
    <location>
        <begin position="1"/>
        <end position="23"/>
    </location>
</feature>
<accession>F9WLX1</accession>
<sequence length="186" mass="20045">MNAKTVIVVASLALSAGICFADALPDNCGSGKYTLVRFDVGDCHPLINRSLETLSLNCTCAYDGKKNQEVFDCNGWTKNGHGVGNQDGQNLQKDVSACNVTRAGEKCVVTGQRCADGYFNMTHLEVRCETKMRPTKSKTHLDKLAGLAGHTNETTHLGQGGNAAKDQFVARVLSCLLLVFSFPLIF</sequence>
<gene>
    <name evidence="3" type="ORF">TvY486_0012110</name>
</gene>
<keyword evidence="1" id="KW-0812">Transmembrane</keyword>
<keyword evidence="2" id="KW-0732">Signal</keyword>
<keyword evidence="4" id="KW-1185">Reference proteome</keyword>
<name>F9WLX1_TRYVY</name>
<dbReference type="EMBL" id="CAEX01001325">
    <property type="protein sequence ID" value="CCD18515.1"/>
    <property type="molecule type" value="Genomic_DNA"/>
</dbReference>
<reference evidence="3 4" key="1">
    <citation type="journal article" date="2012" name="Proc. Natl. Acad. Sci. U.S.A.">
        <title>Antigenic diversity is generated by distinct evolutionary mechanisms in African trypanosome species.</title>
        <authorList>
            <person name="Jackson A.P."/>
            <person name="Berry A."/>
            <person name="Aslett M."/>
            <person name="Allison H.C."/>
            <person name="Burton P."/>
            <person name="Vavrova-Anderson J."/>
            <person name="Brown R."/>
            <person name="Browne H."/>
            <person name="Corton N."/>
            <person name="Hauser H."/>
            <person name="Gamble J."/>
            <person name="Gilderthorp R."/>
            <person name="Marcello L."/>
            <person name="McQuillan J."/>
            <person name="Otto T.D."/>
            <person name="Quail M.A."/>
            <person name="Sanders M.J."/>
            <person name="van Tonder A."/>
            <person name="Ginger M.L."/>
            <person name="Field M.C."/>
            <person name="Barry J.D."/>
            <person name="Hertz-Fowler C."/>
            <person name="Berriman M."/>
        </authorList>
    </citation>
    <scope>NUCLEOTIDE SEQUENCE</scope>
    <source>
        <strain evidence="3 4">Y486</strain>
    </source>
</reference>
<feature type="chain" id="PRO_5003389308" evidence="2">
    <location>
        <begin position="24"/>
        <end position="186"/>
    </location>
</feature>
<evidence type="ECO:0000313" key="4">
    <source>
        <dbReference type="Proteomes" id="UP000009027"/>
    </source>
</evidence>
<feature type="transmembrane region" description="Helical" evidence="1">
    <location>
        <begin position="168"/>
        <end position="185"/>
    </location>
</feature>
<evidence type="ECO:0000313" key="3">
    <source>
        <dbReference type="EMBL" id="CCD18515.1"/>
    </source>
</evidence>